<evidence type="ECO:0000256" key="1">
    <source>
        <dbReference type="SAM" id="MobiDB-lite"/>
    </source>
</evidence>
<accession>D5ZNQ4</accession>
<dbReference type="eggNOG" id="ENOG5033ERP">
    <property type="taxonomic scope" value="Bacteria"/>
</dbReference>
<dbReference type="Proteomes" id="UP000003824">
    <property type="component" value="Unassembled WGS sequence"/>
</dbReference>
<dbReference type="AlphaFoldDB" id="D5ZNQ4"/>
<organism evidence="2 3">
    <name type="scientific">Streptomyces viridosporus (strain ATCC 14672 / DSM 40746 / JCM 4963 / KCTC 9882 / NRRL B-12104 / FH 1290)</name>
    <name type="common">Streptomyces ghanaensis</name>
    <dbReference type="NCBI Taxonomy" id="566461"/>
    <lineage>
        <taxon>Bacteria</taxon>
        <taxon>Bacillati</taxon>
        <taxon>Actinomycetota</taxon>
        <taxon>Actinomycetes</taxon>
        <taxon>Kitasatosporales</taxon>
        <taxon>Streptomycetaceae</taxon>
        <taxon>Streptomyces</taxon>
    </lineage>
</organism>
<gene>
    <name evidence="2" type="ORF">SSFG_07420</name>
</gene>
<sequence length="130" mass="13867">MHLRPLLDHGEGRLRPDRDGGGEGHAHRDAGHLHPMTTHDPAHHQQLVDHVTAGPGGAMTDEVGVITGDLTLATRLHPDGHAHLAVQYTGAEEWYTLTGSPAPLPPAGLEALHHHLLERIRRGGAARAAP</sequence>
<proteinExistence type="predicted"/>
<reference evidence="3" key="1">
    <citation type="submission" date="2008-12" db="EMBL/GenBank/DDBJ databases">
        <title>Annotation of Streptomyces ghanaensis ATCC 14672.</title>
        <authorList>
            <consortium name="The Broad Institute Genome Sequencing Platform"/>
            <consortium name="Broad Institute Microbial Sequencing Center"/>
            <person name="Fischbach M."/>
            <person name="Ward D."/>
            <person name="Young S."/>
            <person name="Kodira C.D."/>
            <person name="Zeng Q."/>
            <person name="Koehrsen M."/>
            <person name="Godfrey P."/>
            <person name="Alvarado L."/>
            <person name="Berlin A.M."/>
            <person name="Borenstein D."/>
            <person name="Chen Z."/>
            <person name="Engels R."/>
            <person name="Freedman E."/>
            <person name="Gellesch M."/>
            <person name="Goldberg J."/>
            <person name="Griggs A."/>
            <person name="Gujja S."/>
            <person name="Heiman D.I."/>
            <person name="Hepburn T.A."/>
            <person name="Howarth C."/>
            <person name="Jen D."/>
            <person name="Larson L."/>
            <person name="Lewis B."/>
            <person name="Mehta T."/>
            <person name="Park D."/>
            <person name="Pearson M."/>
            <person name="Roberts A."/>
            <person name="Saif S."/>
            <person name="Shea T.D."/>
            <person name="Shenoy N."/>
            <person name="Sisk P."/>
            <person name="Stolte C."/>
            <person name="Sykes S.N."/>
            <person name="Walk T."/>
            <person name="White J."/>
            <person name="Yandava C."/>
            <person name="Straight P."/>
            <person name="Clardy J."/>
            <person name="Hung D."/>
            <person name="Kolter R."/>
            <person name="Mekalanos J."/>
            <person name="Walker S."/>
            <person name="Walsh C.T."/>
            <person name="Wieland B.L.C."/>
            <person name="Ilzarbe M."/>
            <person name="Galagan J."/>
            <person name="Nusbaum C."/>
            <person name="Birren B."/>
        </authorList>
    </citation>
    <scope>NUCLEOTIDE SEQUENCE [LARGE SCALE GENOMIC DNA]</scope>
    <source>
        <strain evidence="3">ATCC 14672 / DSM 40746 / JCM 4963 / KCTC 9882 / NRRL B-12104 / FH 1290</strain>
    </source>
</reference>
<evidence type="ECO:0000313" key="2">
    <source>
        <dbReference type="EMBL" id="EFE72185.2"/>
    </source>
</evidence>
<evidence type="ECO:0000313" key="3">
    <source>
        <dbReference type="Proteomes" id="UP000003824"/>
    </source>
</evidence>
<feature type="compositionally biased region" description="Basic and acidic residues" evidence="1">
    <location>
        <begin position="1"/>
        <end position="32"/>
    </location>
</feature>
<name>D5ZNQ4_STRV1</name>
<dbReference type="EMBL" id="DS999641">
    <property type="protein sequence ID" value="EFE72185.2"/>
    <property type="molecule type" value="Genomic_DNA"/>
</dbReference>
<protein>
    <submittedName>
        <fullName evidence="2">Predicted protein</fullName>
    </submittedName>
</protein>
<feature type="region of interest" description="Disordered" evidence="1">
    <location>
        <begin position="1"/>
        <end position="40"/>
    </location>
</feature>